<feature type="non-terminal residue" evidence="1">
    <location>
        <position position="153"/>
    </location>
</feature>
<dbReference type="AlphaFoldDB" id="A0A0B6YBB1"/>
<reference evidence="1" key="1">
    <citation type="submission" date="2014-12" db="EMBL/GenBank/DDBJ databases">
        <title>Insight into the proteome of Arion vulgaris.</title>
        <authorList>
            <person name="Aradska J."/>
            <person name="Bulat T."/>
            <person name="Smidak R."/>
            <person name="Sarate P."/>
            <person name="Gangsoo J."/>
            <person name="Sialana F."/>
            <person name="Bilban M."/>
            <person name="Lubec G."/>
        </authorList>
    </citation>
    <scope>NUCLEOTIDE SEQUENCE</scope>
    <source>
        <tissue evidence="1">Skin</tissue>
    </source>
</reference>
<sequence length="153" mass="16846">TTNSLLSTLLAIIEKTKICPNYSASFPVKTVLAVETSAGSSEAAGNSQNIPTEQAVWHHAAIELDVPGISWPPNPTGFTVTVWLCVDEYQIYGRREGDNKIGKERGTKPYSGTEEYEKMFTAGHKLSLAECLLVLLLETKRRCLKSGYIQELL</sequence>
<proteinExistence type="predicted"/>
<organism evidence="1">
    <name type="scientific">Arion vulgaris</name>
    <dbReference type="NCBI Taxonomy" id="1028688"/>
    <lineage>
        <taxon>Eukaryota</taxon>
        <taxon>Metazoa</taxon>
        <taxon>Spiralia</taxon>
        <taxon>Lophotrochozoa</taxon>
        <taxon>Mollusca</taxon>
        <taxon>Gastropoda</taxon>
        <taxon>Heterobranchia</taxon>
        <taxon>Euthyneura</taxon>
        <taxon>Panpulmonata</taxon>
        <taxon>Eupulmonata</taxon>
        <taxon>Stylommatophora</taxon>
        <taxon>Helicina</taxon>
        <taxon>Arionoidea</taxon>
        <taxon>Arionidae</taxon>
        <taxon>Arion</taxon>
    </lineage>
</organism>
<evidence type="ECO:0000313" key="1">
    <source>
        <dbReference type="EMBL" id="CEK53622.1"/>
    </source>
</evidence>
<name>A0A0B6YBB1_9EUPU</name>
<gene>
    <name evidence="1" type="primary">ORF20872</name>
</gene>
<dbReference type="EMBL" id="HACG01006757">
    <property type="protein sequence ID" value="CEK53622.1"/>
    <property type="molecule type" value="Transcribed_RNA"/>
</dbReference>
<protein>
    <submittedName>
        <fullName evidence="1">Uncharacterized protein</fullName>
    </submittedName>
</protein>
<accession>A0A0B6YBB1</accession>
<feature type="non-terminal residue" evidence="1">
    <location>
        <position position="1"/>
    </location>
</feature>